<dbReference type="InterPro" id="IPR025720">
    <property type="entry name" value="RibU"/>
</dbReference>
<keyword evidence="7 8" id="KW-0472">Membrane</keyword>
<feature type="transmembrane region" description="Helical" evidence="9">
    <location>
        <begin position="109"/>
        <end position="134"/>
    </location>
</feature>
<dbReference type="PIRSF" id="PIRSF037778">
    <property type="entry name" value="UCP037778_transp_RibU"/>
    <property type="match status" value="1"/>
</dbReference>
<feature type="transmembrane region" description="Helical" evidence="9">
    <location>
        <begin position="12"/>
        <end position="35"/>
    </location>
</feature>
<comment type="subcellular location">
    <subcellularLocation>
        <location evidence="1">Cell membrane</location>
        <topology evidence="1">Multi-pass membrane protein</topology>
    </subcellularLocation>
</comment>
<dbReference type="OrthoDB" id="9809216at2"/>
<dbReference type="EMBL" id="PVXQ01000009">
    <property type="protein sequence ID" value="PRR83124.1"/>
    <property type="molecule type" value="Genomic_DNA"/>
</dbReference>
<evidence type="ECO:0000256" key="6">
    <source>
        <dbReference type="ARBA" id="ARBA00022989"/>
    </source>
</evidence>
<feature type="transmembrane region" description="Helical" evidence="9">
    <location>
        <begin position="84"/>
        <end position="102"/>
    </location>
</feature>
<dbReference type="RefSeq" id="WP_106059165.1">
    <property type="nucleotide sequence ID" value="NZ_PVXQ01000009.1"/>
</dbReference>
<dbReference type="GO" id="GO:0005886">
    <property type="term" value="C:plasma membrane"/>
    <property type="evidence" value="ECO:0007669"/>
    <property type="project" value="UniProtKB-SubCell"/>
</dbReference>
<evidence type="ECO:0000256" key="7">
    <source>
        <dbReference type="ARBA" id="ARBA00023136"/>
    </source>
</evidence>
<comment type="function">
    <text evidence="8">Probably a riboflavin-binding protein that interacts with the energy-coupling factor (ECF) ABC-transporter complex.</text>
</comment>
<keyword evidence="11" id="KW-1185">Reference proteome</keyword>
<dbReference type="Pfam" id="PF12822">
    <property type="entry name" value="ECF_trnsprt"/>
    <property type="match status" value="1"/>
</dbReference>
<dbReference type="PANTHER" id="PTHR38438">
    <property type="entry name" value="RIBOFLAVIN TRANSPORTER RIBU"/>
    <property type="match status" value="1"/>
</dbReference>
<feature type="transmembrane region" description="Helical" evidence="9">
    <location>
        <begin position="47"/>
        <end position="72"/>
    </location>
</feature>
<evidence type="ECO:0000256" key="1">
    <source>
        <dbReference type="ARBA" id="ARBA00004651"/>
    </source>
</evidence>
<gene>
    <name evidence="10" type="primary">ribU</name>
    <name evidence="10" type="ORF">CLVI_11600</name>
</gene>
<evidence type="ECO:0000256" key="8">
    <source>
        <dbReference type="PIRNR" id="PIRNR037778"/>
    </source>
</evidence>
<feature type="transmembrane region" description="Helical" evidence="9">
    <location>
        <begin position="154"/>
        <end position="173"/>
    </location>
</feature>
<evidence type="ECO:0000256" key="9">
    <source>
        <dbReference type="SAM" id="Phobius"/>
    </source>
</evidence>
<dbReference type="Gene3D" id="1.10.1760.20">
    <property type="match status" value="1"/>
</dbReference>
<keyword evidence="6 9" id="KW-1133">Transmembrane helix</keyword>
<dbReference type="Proteomes" id="UP000239471">
    <property type="component" value="Unassembled WGS sequence"/>
</dbReference>
<evidence type="ECO:0000313" key="11">
    <source>
        <dbReference type="Proteomes" id="UP000239471"/>
    </source>
</evidence>
<keyword evidence="4 8" id="KW-1003">Cell membrane</keyword>
<name>A0A2T0BGX1_9CLOT</name>
<evidence type="ECO:0000256" key="2">
    <source>
        <dbReference type="ARBA" id="ARBA00005540"/>
    </source>
</evidence>
<reference evidence="10 11" key="1">
    <citation type="submission" date="2018-03" db="EMBL/GenBank/DDBJ databases">
        <title>Genome sequence of Clostridium vincentii DSM 10228.</title>
        <authorList>
            <person name="Poehlein A."/>
            <person name="Daniel R."/>
        </authorList>
    </citation>
    <scope>NUCLEOTIDE SEQUENCE [LARGE SCALE GENOMIC DNA]</scope>
    <source>
        <strain evidence="10 11">DSM 10228</strain>
    </source>
</reference>
<keyword evidence="5 9" id="KW-0812">Transmembrane</keyword>
<proteinExistence type="inferred from homology"/>
<comment type="caution">
    <text evidence="10">The sequence shown here is derived from an EMBL/GenBank/DDBJ whole genome shotgun (WGS) entry which is preliminary data.</text>
</comment>
<accession>A0A2T0BGX1</accession>
<dbReference type="PANTHER" id="PTHR38438:SF1">
    <property type="entry name" value="RIBOFLAVIN TRANSPORTER RIBU"/>
    <property type="match status" value="1"/>
</dbReference>
<protein>
    <recommendedName>
        <fullName evidence="8">Riboflavin transporter</fullName>
    </recommendedName>
</protein>
<evidence type="ECO:0000256" key="4">
    <source>
        <dbReference type="ARBA" id="ARBA00022475"/>
    </source>
</evidence>
<sequence>MNQSNTHLNKMIKISLLGAIAVVLMFMEVPMLPAFPWLKMDLSELPVLMGAFAFGPVAGITIEALKIVLHLLLKGTQTGFVGEIANFIVGVSLVVPAAYIYHSNKSKKTAIIGMIVGGITMGIVAIIANVYFLLPAFGMVLNAEDTLKYVTAGLLPFNGIKAVLVSVVTFAVYKKVSVAIFKVDSGFDRKKELSKEM</sequence>
<dbReference type="AlphaFoldDB" id="A0A2T0BGX1"/>
<keyword evidence="3 8" id="KW-0813">Transport</keyword>
<evidence type="ECO:0000256" key="3">
    <source>
        <dbReference type="ARBA" id="ARBA00022448"/>
    </source>
</evidence>
<organism evidence="10 11">
    <name type="scientific">Clostridium vincentii</name>
    <dbReference type="NCBI Taxonomy" id="52704"/>
    <lineage>
        <taxon>Bacteria</taxon>
        <taxon>Bacillati</taxon>
        <taxon>Bacillota</taxon>
        <taxon>Clostridia</taxon>
        <taxon>Eubacteriales</taxon>
        <taxon>Clostridiaceae</taxon>
        <taxon>Clostridium</taxon>
    </lineage>
</organism>
<dbReference type="InterPro" id="IPR024529">
    <property type="entry name" value="ECF_trnsprt_substrate-spec"/>
</dbReference>
<evidence type="ECO:0000256" key="5">
    <source>
        <dbReference type="ARBA" id="ARBA00022692"/>
    </source>
</evidence>
<comment type="similarity">
    <text evidence="2 8">Belongs to the prokaryotic riboflavin transporter (P-RFT) (TC 2.A.87) family.</text>
</comment>
<dbReference type="GO" id="GO:0032217">
    <property type="term" value="F:riboflavin transmembrane transporter activity"/>
    <property type="evidence" value="ECO:0007669"/>
    <property type="project" value="UniProtKB-UniRule"/>
</dbReference>
<evidence type="ECO:0000313" key="10">
    <source>
        <dbReference type="EMBL" id="PRR83124.1"/>
    </source>
</evidence>